<reference evidence="2" key="1">
    <citation type="journal article" date="2015" name="PLoS Genet.">
        <title>The dynamic genome and transcriptome of the human fungal pathogen Blastomyces and close relative Emmonsia.</title>
        <authorList>
            <person name="Munoz J.F."/>
            <person name="Gauthier G.M."/>
            <person name="Desjardins C.A."/>
            <person name="Gallo J.E."/>
            <person name="Holder J."/>
            <person name="Sullivan T.D."/>
            <person name="Marty A.J."/>
            <person name="Carmen J.C."/>
            <person name="Chen Z."/>
            <person name="Ding L."/>
            <person name="Gujja S."/>
            <person name="Magrini V."/>
            <person name="Misas E."/>
            <person name="Mitreva M."/>
            <person name="Priest M."/>
            <person name="Saif S."/>
            <person name="Whiston E.A."/>
            <person name="Young S."/>
            <person name="Zeng Q."/>
            <person name="Goldman W.E."/>
            <person name="Mardis E.R."/>
            <person name="Taylor J.W."/>
            <person name="McEwen J.G."/>
            <person name="Clay O.K."/>
            <person name="Klein B.S."/>
            <person name="Cuomo C.A."/>
        </authorList>
    </citation>
    <scope>NUCLEOTIDE SEQUENCE [LARGE SCALE GENOMIC DNA]</scope>
    <source>
        <strain evidence="2">UAMH 3008</strain>
    </source>
</reference>
<dbReference type="EMBL" id="LCZI01000112">
    <property type="protein sequence ID" value="KKZ68413.1"/>
    <property type="molecule type" value="Genomic_DNA"/>
</dbReference>
<gene>
    <name evidence="1" type="ORF">EMCG_05948</name>
</gene>
<organism evidence="1 2">
    <name type="scientific">[Emmonsia] crescens</name>
    <dbReference type="NCBI Taxonomy" id="73230"/>
    <lineage>
        <taxon>Eukaryota</taxon>
        <taxon>Fungi</taxon>
        <taxon>Dikarya</taxon>
        <taxon>Ascomycota</taxon>
        <taxon>Pezizomycotina</taxon>
        <taxon>Eurotiomycetes</taxon>
        <taxon>Eurotiomycetidae</taxon>
        <taxon>Onygenales</taxon>
        <taxon>Ajellomycetaceae</taxon>
        <taxon>Emergomyces</taxon>
    </lineage>
</organism>
<accession>A0A0G2ICX1</accession>
<name>A0A0G2ICX1_9EURO</name>
<protein>
    <submittedName>
        <fullName evidence="1">Uncharacterized protein</fullName>
    </submittedName>
</protein>
<comment type="caution">
    <text evidence="1">The sequence shown here is derived from an EMBL/GenBank/DDBJ whole genome shotgun (WGS) entry which is preliminary data.</text>
</comment>
<proteinExistence type="predicted"/>
<dbReference type="AlphaFoldDB" id="A0A0G2ICX1"/>
<dbReference type="Proteomes" id="UP000034164">
    <property type="component" value="Unassembled WGS sequence"/>
</dbReference>
<evidence type="ECO:0000313" key="1">
    <source>
        <dbReference type="EMBL" id="KKZ68413.1"/>
    </source>
</evidence>
<dbReference type="VEuPathDB" id="FungiDB:EMCG_05948"/>
<evidence type="ECO:0000313" key="2">
    <source>
        <dbReference type="Proteomes" id="UP000034164"/>
    </source>
</evidence>
<sequence>MSADAYALTVLDMLLNKSLAYADLYARCYASVSAQYQMYVNLLKQINYQAVNTSLSHFK</sequence>